<evidence type="ECO:0000313" key="2">
    <source>
        <dbReference type="EMBL" id="NVO27453.1"/>
    </source>
</evidence>
<dbReference type="EMBL" id="JABCJD010000003">
    <property type="protein sequence ID" value="NVO27453.1"/>
    <property type="molecule type" value="Genomic_DNA"/>
</dbReference>
<evidence type="ECO:0000256" key="1">
    <source>
        <dbReference type="SAM" id="MobiDB-lite"/>
    </source>
</evidence>
<keyword evidence="3" id="KW-1185">Reference proteome</keyword>
<gene>
    <name evidence="2" type="ORF">HJ526_08495</name>
</gene>
<organism evidence="2 3">
    <name type="scientific">Donghicola mangrovi</name>
    <dbReference type="NCBI Taxonomy" id="2729614"/>
    <lineage>
        <taxon>Bacteria</taxon>
        <taxon>Pseudomonadati</taxon>
        <taxon>Pseudomonadota</taxon>
        <taxon>Alphaproteobacteria</taxon>
        <taxon>Rhodobacterales</taxon>
        <taxon>Roseobacteraceae</taxon>
        <taxon>Donghicola</taxon>
    </lineage>
</organism>
<comment type="caution">
    <text evidence="2">The sequence shown here is derived from an EMBL/GenBank/DDBJ whole genome shotgun (WGS) entry which is preliminary data.</text>
</comment>
<feature type="compositionally biased region" description="Low complexity" evidence="1">
    <location>
        <begin position="162"/>
        <end position="181"/>
    </location>
</feature>
<dbReference type="Pfam" id="PF11748">
    <property type="entry name" value="DUF3306"/>
    <property type="match status" value="1"/>
</dbReference>
<name>A0ABX2PDL2_9RHOB</name>
<protein>
    <submittedName>
        <fullName evidence="2">DUF3306 domain-containing protein</fullName>
    </submittedName>
</protein>
<evidence type="ECO:0000313" key="3">
    <source>
        <dbReference type="Proteomes" id="UP000523601"/>
    </source>
</evidence>
<feature type="compositionally biased region" description="Acidic residues" evidence="1">
    <location>
        <begin position="151"/>
        <end position="161"/>
    </location>
</feature>
<accession>A0ABX2PDL2</accession>
<proteinExistence type="predicted"/>
<feature type="region of interest" description="Disordered" evidence="1">
    <location>
        <begin position="142"/>
        <end position="203"/>
    </location>
</feature>
<sequence>MMGADFWSRRRAAVRAEAEAEVAEAARIAEVQAETLRAKTEAEKTDEELLIELGLPDPDSLKAGDDFTAFMSRAVPARLRNRALRKLWVSNPVLANLDGLVDHAEDYTDVATVMPDMKTAYQVGKGMLAHVQELARQAEALANPQPAPEPVAEEPAPEEAPEMIADAPEAEAPATPAFTDTPQDDDAQPMPRRHMRFVFADSH</sequence>
<reference evidence="2 3" key="1">
    <citation type="submission" date="2020-04" db="EMBL/GenBank/DDBJ databases">
        <title>Donghicola sp., a member of the Rhodobacteraceae family isolated from mangrove forest in Thailand.</title>
        <authorList>
            <person name="Charoenyingcharoen P."/>
            <person name="Yukphan P."/>
        </authorList>
    </citation>
    <scope>NUCLEOTIDE SEQUENCE [LARGE SCALE GENOMIC DNA]</scope>
    <source>
        <strain evidence="2 3">C2-DW-16</strain>
    </source>
</reference>
<dbReference type="InterPro" id="IPR021735">
    <property type="entry name" value="DUF3306"/>
</dbReference>
<dbReference type="Proteomes" id="UP000523601">
    <property type="component" value="Unassembled WGS sequence"/>
</dbReference>